<evidence type="ECO:0000313" key="11">
    <source>
        <dbReference type="EMBL" id="MBS2962234.1"/>
    </source>
</evidence>
<dbReference type="AlphaFoldDB" id="A0A8J7WM06"/>
<feature type="signal peptide" evidence="9">
    <location>
        <begin position="1"/>
        <end position="30"/>
    </location>
</feature>
<keyword evidence="2" id="KW-0645">Protease</keyword>
<keyword evidence="9" id="KW-0732">Signal</keyword>
<name>A0A8J7WM06_9ACTN</name>
<dbReference type="InterPro" id="IPR015366">
    <property type="entry name" value="S53_propep"/>
</dbReference>
<evidence type="ECO:0000256" key="1">
    <source>
        <dbReference type="ARBA" id="ARBA00001913"/>
    </source>
</evidence>
<dbReference type="SMART" id="SM00944">
    <property type="entry name" value="Pro-kuma_activ"/>
    <property type="match status" value="1"/>
</dbReference>
<feature type="compositionally biased region" description="Polar residues" evidence="8">
    <location>
        <begin position="431"/>
        <end position="451"/>
    </location>
</feature>
<evidence type="ECO:0000259" key="10">
    <source>
        <dbReference type="PROSITE" id="PS51695"/>
    </source>
</evidence>
<comment type="cofactor">
    <cofactor evidence="1">
        <name>Ca(2+)</name>
        <dbReference type="ChEBI" id="CHEBI:29108"/>
    </cofactor>
</comment>
<evidence type="ECO:0000256" key="7">
    <source>
        <dbReference type="ARBA" id="ARBA00023145"/>
    </source>
</evidence>
<evidence type="ECO:0000256" key="6">
    <source>
        <dbReference type="ARBA" id="ARBA00022837"/>
    </source>
</evidence>
<dbReference type="GO" id="GO:0008240">
    <property type="term" value="F:tripeptidyl-peptidase activity"/>
    <property type="evidence" value="ECO:0007669"/>
    <property type="project" value="TreeGrafter"/>
</dbReference>
<dbReference type="InterPro" id="IPR050819">
    <property type="entry name" value="Tripeptidyl-peptidase_I"/>
</dbReference>
<evidence type="ECO:0000256" key="9">
    <source>
        <dbReference type="SAM" id="SignalP"/>
    </source>
</evidence>
<keyword evidence="7" id="KW-0865">Zymogen</keyword>
<dbReference type="InterPro" id="IPR036852">
    <property type="entry name" value="Peptidase_S8/S53_dom_sf"/>
</dbReference>
<sequence length="686" mass="70440">MPLAAQRRARRVAAAVIPAAALLATALSSAAPADAAATGSSIAVGHPSWATPQADKGAVPSSTRITARVYLASQDAAGLAAYAQAVSTPSSAQYGKYLSAAQAAAKFGPSAASTAALKSYLAGHGLSVTAATEHYLDISGTAAQVEAAFSTSLHNFATPTGVHHAPTGDLTLPVSVAKGLLSVVGLDGVTNTAARPDSVSVRKAIGTKNTKATKNTATSTPATTVPEPCSTYWGQYTATGFPAGYTAAEPTDPCSYVPSQLRKAYGVAETGLTGKRATIAIVDAYGSSTMLADANQYATNHGDAAFRPGQYTEYVTPANWQLQAACGGADGWAPEEALDVEMAHGYAPNADVVYVGANSCSDQDLLASWQLIVDKHLADVVSNSWGEIMHGPAGYFDTSIIAPYEQVLKLAAVEGIGFNVSSGDCGDNSPGAASTGANCDPNTTEPQTQWPASDPWATAVGGTALAISSASGSYKFETAMGNQRSVLSADGTSWNPFPGYWFFGGGGGTSEDFNQPWYQHFAVPSKLSHTLMTGKSVSTAHRVLPDVAMNGDLLTSVAVGISDGGPYSEAGYGGTSVSSPSFAGILADAIQARHGRPLGFANPALYLREGLYTDVKAHPAATHIGDQTLSVVYDLGYNADGSRKARLYSLGTDYGLNAGRGFDNATGLGSPNAWFLWSFSLGGFGF</sequence>
<evidence type="ECO:0000256" key="5">
    <source>
        <dbReference type="ARBA" id="ARBA00022825"/>
    </source>
</evidence>
<keyword evidence="12" id="KW-1185">Reference proteome</keyword>
<dbReference type="Gene3D" id="3.40.50.200">
    <property type="entry name" value="Peptidase S8/S53 domain"/>
    <property type="match status" value="1"/>
</dbReference>
<dbReference type="SUPFAM" id="SSF54897">
    <property type="entry name" value="Protease propeptides/inhibitors"/>
    <property type="match status" value="1"/>
</dbReference>
<feature type="region of interest" description="Disordered" evidence="8">
    <location>
        <begin position="427"/>
        <end position="452"/>
    </location>
</feature>
<dbReference type="PANTHER" id="PTHR14218">
    <property type="entry name" value="PROTEASE S8 TRIPEPTIDYL PEPTIDASE I CLN2"/>
    <property type="match status" value="1"/>
</dbReference>
<evidence type="ECO:0000256" key="4">
    <source>
        <dbReference type="ARBA" id="ARBA00022801"/>
    </source>
</evidence>
<keyword evidence="6" id="KW-0106">Calcium</keyword>
<dbReference type="CDD" id="cd04056">
    <property type="entry name" value="Peptidases_S53"/>
    <property type="match status" value="1"/>
</dbReference>
<evidence type="ECO:0000313" key="12">
    <source>
        <dbReference type="Proteomes" id="UP000677913"/>
    </source>
</evidence>
<keyword evidence="5" id="KW-0720">Serine protease</keyword>
<dbReference type="GO" id="GO:0006508">
    <property type="term" value="P:proteolysis"/>
    <property type="evidence" value="ECO:0007669"/>
    <property type="project" value="UniProtKB-KW"/>
</dbReference>
<keyword evidence="3" id="KW-0479">Metal-binding</keyword>
<evidence type="ECO:0000256" key="8">
    <source>
        <dbReference type="SAM" id="MobiDB-lite"/>
    </source>
</evidence>
<dbReference type="PANTHER" id="PTHR14218:SF15">
    <property type="entry name" value="TRIPEPTIDYL-PEPTIDASE 1"/>
    <property type="match status" value="1"/>
</dbReference>
<comment type="caution">
    <text evidence="11">The sequence shown here is derived from an EMBL/GenBank/DDBJ whole genome shotgun (WGS) entry which is preliminary data.</text>
</comment>
<dbReference type="GO" id="GO:0046872">
    <property type="term" value="F:metal ion binding"/>
    <property type="evidence" value="ECO:0007669"/>
    <property type="project" value="UniProtKB-KW"/>
</dbReference>
<keyword evidence="4" id="KW-0378">Hydrolase</keyword>
<feature type="chain" id="PRO_5038612494" evidence="9">
    <location>
        <begin position="31"/>
        <end position="686"/>
    </location>
</feature>
<protein>
    <submittedName>
        <fullName evidence="11">S8/S53 family peptidase</fullName>
    </submittedName>
</protein>
<dbReference type="CDD" id="cd11377">
    <property type="entry name" value="Pro-peptidase_S53"/>
    <property type="match status" value="1"/>
</dbReference>
<evidence type="ECO:0000256" key="2">
    <source>
        <dbReference type="ARBA" id="ARBA00022670"/>
    </source>
</evidence>
<dbReference type="InterPro" id="IPR023828">
    <property type="entry name" value="Peptidase_S8_Ser-AS"/>
</dbReference>
<dbReference type="SUPFAM" id="SSF52743">
    <property type="entry name" value="Subtilisin-like"/>
    <property type="match status" value="1"/>
</dbReference>
<dbReference type="EMBL" id="JAGSXH010000008">
    <property type="protein sequence ID" value="MBS2962234.1"/>
    <property type="molecule type" value="Genomic_DNA"/>
</dbReference>
<dbReference type="RefSeq" id="WP_211464644.1">
    <property type="nucleotide sequence ID" value="NZ_JAGSXH010000008.1"/>
</dbReference>
<dbReference type="PROSITE" id="PS51695">
    <property type="entry name" value="SEDOLISIN"/>
    <property type="match status" value="1"/>
</dbReference>
<organism evidence="11 12">
    <name type="scientific">Actinocrinis puniceicyclus</name>
    <dbReference type="NCBI Taxonomy" id="977794"/>
    <lineage>
        <taxon>Bacteria</taxon>
        <taxon>Bacillati</taxon>
        <taxon>Actinomycetota</taxon>
        <taxon>Actinomycetes</taxon>
        <taxon>Catenulisporales</taxon>
        <taxon>Actinospicaceae</taxon>
        <taxon>Actinocrinis</taxon>
    </lineage>
</organism>
<dbReference type="PROSITE" id="PS00138">
    <property type="entry name" value="SUBTILASE_SER"/>
    <property type="match status" value="1"/>
</dbReference>
<reference evidence="11" key="1">
    <citation type="submission" date="2021-04" db="EMBL/GenBank/DDBJ databases">
        <title>Genome based classification of Actinospica acidithermotolerans sp. nov., an actinobacterium isolated from an Indonesian hot spring.</title>
        <authorList>
            <person name="Kusuma A.B."/>
            <person name="Putra K.E."/>
            <person name="Nafisah S."/>
            <person name="Loh J."/>
            <person name="Nouioui I."/>
            <person name="Goodfellow M."/>
        </authorList>
    </citation>
    <scope>NUCLEOTIDE SEQUENCE</scope>
    <source>
        <strain evidence="11">DSM 45618</strain>
    </source>
</reference>
<gene>
    <name evidence="11" type="ORF">KGA66_04200</name>
</gene>
<accession>A0A8J7WM06</accession>
<feature type="domain" description="Peptidase S53" evidence="10">
    <location>
        <begin position="255"/>
        <end position="683"/>
    </location>
</feature>
<proteinExistence type="predicted"/>
<dbReference type="GO" id="GO:0004252">
    <property type="term" value="F:serine-type endopeptidase activity"/>
    <property type="evidence" value="ECO:0007669"/>
    <property type="project" value="InterPro"/>
</dbReference>
<evidence type="ECO:0000256" key="3">
    <source>
        <dbReference type="ARBA" id="ARBA00022723"/>
    </source>
</evidence>
<dbReference type="InterPro" id="IPR030400">
    <property type="entry name" value="Sedolisin_dom"/>
</dbReference>
<dbReference type="Pfam" id="PF09286">
    <property type="entry name" value="Pro-kuma_activ"/>
    <property type="match status" value="1"/>
</dbReference>
<dbReference type="Proteomes" id="UP000677913">
    <property type="component" value="Unassembled WGS sequence"/>
</dbReference>